<name>A0A095SKC0_9GAMM</name>
<proteinExistence type="predicted"/>
<feature type="transmembrane region" description="Helical" evidence="1">
    <location>
        <begin position="123"/>
        <end position="143"/>
    </location>
</feature>
<protein>
    <submittedName>
        <fullName evidence="2">Uncharacterized protein</fullName>
    </submittedName>
</protein>
<dbReference type="AlphaFoldDB" id="A0A095SKC0"/>
<keyword evidence="1" id="KW-0812">Transmembrane</keyword>
<gene>
    <name evidence="2" type="ORF">Y5S_02155</name>
</gene>
<evidence type="ECO:0000256" key="1">
    <source>
        <dbReference type="SAM" id="Phobius"/>
    </source>
</evidence>
<comment type="caution">
    <text evidence="2">The sequence shown here is derived from an EMBL/GenBank/DDBJ whole genome shotgun (WGS) entry which is preliminary data.</text>
</comment>
<dbReference type="Proteomes" id="UP000029444">
    <property type="component" value="Unassembled WGS sequence"/>
</dbReference>
<sequence length="359" mass="40694">MIRASFQRYCMDRLGHTMKKGIFILLVSLFVLLAIGKIAHQLRSNWQQQQNLYLSLQENIASQKAKLQEIDDDISRTKTKATLSEHDRWLIAHLSKSREKLATLIAGLEQNQQHFHRPLIRQWVGHGFMLVVFMAMAVLALSGRSNHLTREEKRWLDSGLNDIPQLQLNPALARDTTAPLSNASNFVTGRIKPRSRHELHITRSSTLTAMGLAFLLAPQGTLAVDIYYLFNTLLTTSTPFSELPWHTLSNSLMVSIPFALAGFYVLFFTTGDVRIDRHRQQIRLQSDKPAIDFREVESLQLNQLLTTGERSFVNSQIQLNLRDGQAVSLLSHAGKDQIYVDLIRVALFMDKPVAIGSAQ</sequence>
<dbReference type="STRING" id="1177154.Y5S_02155"/>
<keyword evidence="3" id="KW-1185">Reference proteome</keyword>
<feature type="transmembrane region" description="Helical" evidence="1">
    <location>
        <begin position="21"/>
        <end position="39"/>
    </location>
</feature>
<keyword evidence="1" id="KW-0472">Membrane</keyword>
<evidence type="ECO:0000313" key="2">
    <source>
        <dbReference type="EMBL" id="KGD64789.1"/>
    </source>
</evidence>
<dbReference type="EMBL" id="ARXV01000007">
    <property type="protein sequence ID" value="KGD64789.1"/>
    <property type="molecule type" value="Genomic_DNA"/>
</dbReference>
<accession>A0A095SKC0</accession>
<keyword evidence="1" id="KW-1133">Transmembrane helix</keyword>
<reference evidence="2 3" key="1">
    <citation type="submission" date="2012-09" db="EMBL/GenBank/DDBJ databases">
        <title>Genome Sequence of alkane-degrading Bacterium Alcanivorax sp. 19-m-6.</title>
        <authorList>
            <person name="Lai Q."/>
            <person name="Shao Z."/>
        </authorList>
    </citation>
    <scope>NUCLEOTIDE SEQUENCE [LARGE SCALE GENOMIC DNA]</scope>
    <source>
        <strain evidence="2 3">19-m-6</strain>
    </source>
</reference>
<feature type="transmembrane region" description="Helical" evidence="1">
    <location>
        <begin position="206"/>
        <end position="230"/>
    </location>
</feature>
<dbReference type="PATRIC" id="fig|1177154.3.peg.2195"/>
<feature type="transmembrane region" description="Helical" evidence="1">
    <location>
        <begin position="250"/>
        <end position="269"/>
    </location>
</feature>
<organism evidence="2 3">
    <name type="scientific">Alcanivorax nanhaiticus</name>
    <dbReference type="NCBI Taxonomy" id="1177154"/>
    <lineage>
        <taxon>Bacteria</taxon>
        <taxon>Pseudomonadati</taxon>
        <taxon>Pseudomonadota</taxon>
        <taxon>Gammaproteobacteria</taxon>
        <taxon>Oceanospirillales</taxon>
        <taxon>Alcanivoracaceae</taxon>
        <taxon>Alcanivorax</taxon>
    </lineage>
</organism>
<evidence type="ECO:0000313" key="3">
    <source>
        <dbReference type="Proteomes" id="UP000029444"/>
    </source>
</evidence>